<proteinExistence type="predicted"/>
<organism evidence="2">
    <name type="scientific">Tanacetum cinerariifolium</name>
    <name type="common">Dalmatian daisy</name>
    <name type="synonym">Chrysanthemum cinerariifolium</name>
    <dbReference type="NCBI Taxonomy" id="118510"/>
    <lineage>
        <taxon>Eukaryota</taxon>
        <taxon>Viridiplantae</taxon>
        <taxon>Streptophyta</taxon>
        <taxon>Embryophyta</taxon>
        <taxon>Tracheophyta</taxon>
        <taxon>Spermatophyta</taxon>
        <taxon>Magnoliopsida</taxon>
        <taxon>eudicotyledons</taxon>
        <taxon>Gunneridae</taxon>
        <taxon>Pentapetalae</taxon>
        <taxon>asterids</taxon>
        <taxon>campanulids</taxon>
        <taxon>Asterales</taxon>
        <taxon>Asteraceae</taxon>
        <taxon>Asteroideae</taxon>
        <taxon>Anthemideae</taxon>
        <taxon>Anthemidinae</taxon>
        <taxon>Tanacetum</taxon>
    </lineage>
</organism>
<keyword evidence="1" id="KW-0472">Membrane</keyword>
<keyword evidence="1" id="KW-1133">Transmembrane helix</keyword>
<sequence length="121" mass="13019">MNIDIDGMDRLRELVYLKDCTLPTQGMGSIISMVFISPEGFMPSILLLVVVIVTVVIVVVILVVVVVAIDGVVIVVMIIGVDVVVMIIGVVVVGGGVSFIIKLLLVIIGFLHMIVFCYLIH</sequence>
<protein>
    <submittedName>
        <fullName evidence="2">Uncharacterized protein</fullName>
    </submittedName>
</protein>
<dbReference type="AlphaFoldDB" id="A0A6L2LV12"/>
<feature type="transmembrane region" description="Helical" evidence="1">
    <location>
        <begin position="72"/>
        <end position="93"/>
    </location>
</feature>
<keyword evidence="1" id="KW-0812">Transmembrane</keyword>
<accession>A0A6L2LV12</accession>
<evidence type="ECO:0000313" key="2">
    <source>
        <dbReference type="EMBL" id="GEU65448.1"/>
    </source>
</evidence>
<feature type="transmembrane region" description="Helical" evidence="1">
    <location>
        <begin position="41"/>
        <end position="65"/>
    </location>
</feature>
<evidence type="ECO:0000256" key="1">
    <source>
        <dbReference type="SAM" id="Phobius"/>
    </source>
</evidence>
<dbReference type="EMBL" id="BKCJ010005202">
    <property type="protein sequence ID" value="GEU65448.1"/>
    <property type="molecule type" value="Genomic_DNA"/>
</dbReference>
<gene>
    <name evidence="2" type="ORF">Tci_037426</name>
</gene>
<comment type="caution">
    <text evidence="2">The sequence shown here is derived from an EMBL/GenBank/DDBJ whole genome shotgun (WGS) entry which is preliminary data.</text>
</comment>
<name>A0A6L2LV12_TANCI</name>
<reference evidence="2" key="1">
    <citation type="journal article" date="2019" name="Sci. Rep.">
        <title>Draft genome of Tanacetum cinerariifolium, the natural source of mosquito coil.</title>
        <authorList>
            <person name="Yamashiro T."/>
            <person name="Shiraishi A."/>
            <person name="Satake H."/>
            <person name="Nakayama K."/>
        </authorList>
    </citation>
    <scope>NUCLEOTIDE SEQUENCE</scope>
</reference>
<feature type="transmembrane region" description="Helical" evidence="1">
    <location>
        <begin position="99"/>
        <end position="120"/>
    </location>
</feature>